<organism evidence="3 4">
    <name type="scientific">Alteribacter keqinensis</name>
    <dbReference type="NCBI Taxonomy" id="2483800"/>
    <lineage>
        <taxon>Bacteria</taxon>
        <taxon>Bacillati</taxon>
        <taxon>Bacillota</taxon>
        <taxon>Bacilli</taxon>
        <taxon>Bacillales</taxon>
        <taxon>Bacillaceae</taxon>
        <taxon>Alteribacter</taxon>
    </lineage>
</organism>
<feature type="transmembrane region" description="Helical" evidence="2">
    <location>
        <begin position="313"/>
        <end position="331"/>
    </location>
</feature>
<reference evidence="3 4" key="1">
    <citation type="submission" date="2018-10" db="EMBL/GenBank/DDBJ databases">
        <title>Bacillus Keqinensis sp. nov., a moderately halophilic bacterium isolated from a saline-alkaline lake.</title>
        <authorList>
            <person name="Wang H."/>
        </authorList>
    </citation>
    <scope>NUCLEOTIDE SEQUENCE [LARGE SCALE GENOMIC DNA]</scope>
    <source>
        <strain evidence="3 4">KQ-3</strain>
    </source>
</reference>
<feature type="transmembrane region" description="Helical" evidence="2">
    <location>
        <begin position="391"/>
        <end position="411"/>
    </location>
</feature>
<dbReference type="Proteomes" id="UP000278746">
    <property type="component" value="Unassembled WGS sequence"/>
</dbReference>
<feature type="transmembrane region" description="Helical" evidence="2">
    <location>
        <begin position="478"/>
        <end position="494"/>
    </location>
</feature>
<sequence>MERFEAQLKQMKLAQEQLTKEYEALLIEFESNDVIGENTKLREMASEYKGRADRLGKDHEKLKEENQKMRMALQEQMLNEKWNIVNISKKKVQTYFGEGMKPHENRLTNLEHESRSKIADLRKRAEHELDGLSLELSAKMKQLSREVEENIRIHKEALLLKEREWRQENSAAFNAIGNEPVSEKVMQKRMKQNQLEMLIGLNWINKIGIILIVLGVAAAFRHSYTNWFTEELKGATFFGLGLMMLAGGEWFIRKHKKTFGLGLIGGGTAVLYGSVFFSYFLLSIIGLYTALGLSVAVTAAAVLLSLRYSSRTVISLGLVGGYIPFYSYMSAFGLEVFSVYAAMLYLIILNGAILWISFKKRWNIVSYISFAFHIPAFLILIALAGSAGISMIYAVLTFAVYTVVTLGYPFIHKQKLRWMDVTMLGLNTVLGCSVMYYLFYDLNWGSFTGILAALFCVLYAGLGKFVEKRVPREKQARILFYATAVTFAVLVIPFQFEAEWFVLGWLIEAFVLIVYANREKLPNLERAGWGILFLTMAAFIMEVLYITASQWGMSESFNLRYFAVTAGLLTLAVYYARKRLEGEGVFNWMKQLPRAVKYLAVFNLWVYVIYQSSYYYHEWVPMTFSYLTFYHTLIVAFITVGTGYVLSRWKVLYDRVIGYFSTFLYGIGSFIGFIITLTMPALEPVMTENTIVNVMALGLLVAFNILVFLIGRELLGRFLRDRYSGLFPTILAVYFLIVLGAFVTVQFQLGDVGFVFSSIFLVVAVGYILYGFKKKYVYIRRIGLGLTLFTTGKLFLYDLSFLTEVSQIAAYFGFGVTLLGISYIYQKVSSSYQDMGEGI</sequence>
<feature type="transmembrane region" description="Helical" evidence="2">
    <location>
        <begin position="198"/>
        <end position="220"/>
    </location>
</feature>
<feature type="transmembrane region" description="Helical" evidence="2">
    <location>
        <begin position="287"/>
        <end position="306"/>
    </location>
</feature>
<dbReference type="EMBL" id="RHIB01000002">
    <property type="protein sequence ID" value="RNA67972.1"/>
    <property type="molecule type" value="Genomic_DNA"/>
</dbReference>
<feature type="transmembrane region" description="Helical" evidence="2">
    <location>
        <begin position="752"/>
        <end position="770"/>
    </location>
</feature>
<feature type="transmembrane region" description="Helical" evidence="2">
    <location>
        <begin position="723"/>
        <end position="746"/>
    </location>
</feature>
<keyword evidence="2" id="KW-0812">Transmembrane</keyword>
<protein>
    <submittedName>
        <fullName evidence="3">DUF2339 domain-containing protein</fullName>
    </submittedName>
</protein>
<dbReference type="PANTHER" id="PTHR38434:SF1">
    <property type="entry name" value="BLL2549 PROTEIN"/>
    <property type="match status" value="1"/>
</dbReference>
<dbReference type="AlphaFoldDB" id="A0A3M7TT93"/>
<feature type="transmembrane region" description="Helical" evidence="2">
    <location>
        <begin position="598"/>
        <end position="616"/>
    </location>
</feature>
<evidence type="ECO:0000256" key="1">
    <source>
        <dbReference type="SAM" id="Coils"/>
    </source>
</evidence>
<feature type="transmembrane region" description="Helical" evidence="2">
    <location>
        <begin position="500"/>
        <end position="517"/>
    </location>
</feature>
<keyword evidence="4" id="KW-1185">Reference proteome</keyword>
<gene>
    <name evidence="3" type="ORF">EBO34_14880</name>
</gene>
<dbReference type="RefSeq" id="WP_122899913.1">
    <property type="nucleotide sequence ID" value="NZ_RHIB01000002.1"/>
</dbReference>
<feature type="coiled-coil region" evidence="1">
    <location>
        <begin position="1"/>
        <end position="79"/>
    </location>
</feature>
<name>A0A3M7TT93_9BACI</name>
<feature type="transmembrane region" description="Helical" evidence="2">
    <location>
        <begin position="418"/>
        <end position="438"/>
    </location>
</feature>
<feature type="transmembrane region" description="Helical" evidence="2">
    <location>
        <begin position="559"/>
        <end position="577"/>
    </location>
</feature>
<dbReference type="PANTHER" id="PTHR38434">
    <property type="entry name" value="BLL2549 PROTEIN"/>
    <property type="match status" value="1"/>
</dbReference>
<feature type="transmembrane region" description="Helical" evidence="2">
    <location>
        <begin position="628"/>
        <end position="646"/>
    </location>
</feature>
<feature type="transmembrane region" description="Helical" evidence="2">
    <location>
        <begin position="232"/>
        <end position="252"/>
    </location>
</feature>
<feature type="transmembrane region" description="Helical" evidence="2">
    <location>
        <begin position="782"/>
        <end position="802"/>
    </location>
</feature>
<evidence type="ECO:0000256" key="2">
    <source>
        <dbReference type="SAM" id="Phobius"/>
    </source>
</evidence>
<proteinExistence type="predicted"/>
<keyword evidence="1" id="KW-0175">Coiled coil</keyword>
<feature type="transmembrane region" description="Helical" evidence="2">
    <location>
        <begin position="529"/>
        <end position="547"/>
    </location>
</feature>
<accession>A0A3M7TT93</accession>
<feature type="transmembrane region" description="Helical" evidence="2">
    <location>
        <begin position="337"/>
        <end position="357"/>
    </location>
</feature>
<keyword evidence="2" id="KW-1133">Transmembrane helix</keyword>
<feature type="transmembrane region" description="Helical" evidence="2">
    <location>
        <begin position="658"/>
        <end position="679"/>
    </location>
</feature>
<feature type="transmembrane region" description="Helical" evidence="2">
    <location>
        <begin position="444"/>
        <end position="466"/>
    </location>
</feature>
<feature type="transmembrane region" description="Helical" evidence="2">
    <location>
        <begin position="808"/>
        <end position="825"/>
    </location>
</feature>
<dbReference type="InterPro" id="IPR019286">
    <property type="entry name" value="DUF2339_TM"/>
</dbReference>
<evidence type="ECO:0000313" key="4">
    <source>
        <dbReference type="Proteomes" id="UP000278746"/>
    </source>
</evidence>
<feature type="transmembrane region" description="Helical" evidence="2">
    <location>
        <begin position="691"/>
        <end position="711"/>
    </location>
</feature>
<keyword evidence="2" id="KW-0472">Membrane</keyword>
<feature type="transmembrane region" description="Helical" evidence="2">
    <location>
        <begin position="364"/>
        <end position="385"/>
    </location>
</feature>
<dbReference type="Pfam" id="PF10101">
    <property type="entry name" value="DUF2339"/>
    <property type="match status" value="1"/>
</dbReference>
<dbReference type="OrthoDB" id="2078443at2"/>
<evidence type="ECO:0000313" key="3">
    <source>
        <dbReference type="EMBL" id="RNA67972.1"/>
    </source>
</evidence>
<comment type="caution">
    <text evidence="3">The sequence shown here is derived from an EMBL/GenBank/DDBJ whole genome shotgun (WGS) entry which is preliminary data.</text>
</comment>
<feature type="transmembrane region" description="Helical" evidence="2">
    <location>
        <begin position="259"/>
        <end position="281"/>
    </location>
</feature>